<evidence type="ECO:0000256" key="3">
    <source>
        <dbReference type="ARBA" id="ARBA00022603"/>
    </source>
</evidence>
<dbReference type="InterPro" id="IPR000780">
    <property type="entry name" value="CheR_MeTrfase"/>
</dbReference>
<name>A0ABY5TQZ8_9GAMM</name>
<dbReference type="PANTHER" id="PTHR24422">
    <property type="entry name" value="CHEMOTAXIS PROTEIN METHYLTRANSFERASE"/>
    <property type="match status" value="1"/>
</dbReference>
<dbReference type="InterPro" id="IPR022642">
    <property type="entry name" value="CheR_C"/>
</dbReference>
<dbReference type="InterPro" id="IPR029063">
    <property type="entry name" value="SAM-dependent_MTases_sf"/>
</dbReference>
<dbReference type="Gene3D" id="1.10.155.10">
    <property type="entry name" value="Chemotaxis receptor methyltransferase CheR, N-terminal domain"/>
    <property type="match status" value="1"/>
</dbReference>
<dbReference type="InterPro" id="IPR036804">
    <property type="entry name" value="CheR_N_sf"/>
</dbReference>
<dbReference type="SUPFAM" id="SSF47757">
    <property type="entry name" value="Chemotaxis receptor methyltransferase CheR, N-terminal domain"/>
    <property type="match status" value="1"/>
</dbReference>
<comment type="catalytic activity">
    <reaction evidence="1">
        <text>L-glutamyl-[protein] + S-adenosyl-L-methionine = [protein]-L-glutamate 5-O-methyl ester + S-adenosyl-L-homocysteine</text>
        <dbReference type="Rhea" id="RHEA:24452"/>
        <dbReference type="Rhea" id="RHEA-COMP:10208"/>
        <dbReference type="Rhea" id="RHEA-COMP:10311"/>
        <dbReference type="ChEBI" id="CHEBI:29973"/>
        <dbReference type="ChEBI" id="CHEBI:57856"/>
        <dbReference type="ChEBI" id="CHEBI:59789"/>
        <dbReference type="ChEBI" id="CHEBI:82795"/>
        <dbReference type="EC" id="2.1.1.80"/>
    </reaction>
</comment>
<protein>
    <recommendedName>
        <fullName evidence="2">protein-glutamate O-methyltransferase</fullName>
        <ecNumber evidence="2">2.1.1.80</ecNumber>
    </recommendedName>
</protein>
<dbReference type="PROSITE" id="PS50123">
    <property type="entry name" value="CHER"/>
    <property type="match status" value="1"/>
</dbReference>
<dbReference type="PRINTS" id="PR00996">
    <property type="entry name" value="CHERMTFRASE"/>
</dbReference>
<reference evidence="7" key="1">
    <citation type="submission" date="2022-08" db="EMBL/GenBank/DDBJ databases">
        <title>Catabolic pathway analysis in culturable SAR92 clade bacteria reveals their overlooked roles in DMSP degradation in coastal seas.</title>
        <authorList>
            <person name="He X."/>
            <person name="Zhang X."/>
            <person name="Zhang Y."/>
        </authorList>
    </citation>
    <scope>NUCLEOTIDE SEQUENCE</scope>
    <source>
        <strain evidence="7">H455</strain>
    </source>
</reference>
<dbReference type="SMART" id="SM00138">
    <property type="entry name" value="MeTrc"/>
    <property type="match status" value="1"/>
</dbReference>
<evidence type="ECO:0000256" key="1">
    <source>
        <dbReference type="ARBA" id="ARBA00001541"/>
    </source>
</evidence>
<keyword evidence="3" id="KW-0489">Methyltransferase</keyword>
<evidence type="ECO:0000313" key="7">
    <source>
        <dbReference type="EMBL" id="UVW35056.1"/>
    </source>
</evidence>
<keyword evidence="5" id="KW-0949">S-adenosyl-L-methionine</keyword>
<dbReference type="Proteomes" id="UP001059934">
    <property type="component" value="Chromosome"/>
</dbReference>
<keyword evidence="4" id="KW-0808">Transferase</keyword>
<gene>
    <name evidence="7" type="ORF">NYF23_00270</name>
</gene>
<dbReference type="Gene3D" id="3.40.50.150">
    <property type="entry name" value="Vaccinia Virus protein VP39"/>
    <property type="match status" value="1"/>
</dbReference>
<dbReference type="EMBL" id="CP103416">
    <property type="protein sequence ID" value="UVW35056.1"/>
    <property type="molecule type" value="Genomic_DNA"/>
</dbReference>
<accession>A0ABY5TQZ8</accession>
<evidence type="ECO:0000256" key="5">
    <source>
        <dbReference type="ARBA" id="ARBA00022691"/>
    </source>
</evidence>
<dbReference type="PANTHER" id="PTHR24422:SF19">
    <property type="entry name" value="CHEMOTAXIS PROTEIN METHYLTRANSFERASE"/>
    <property type="match status" value="1"/>
</dbReference>
<organism evidence="7 8">
    <name type="scientific">SAR92 clade bacterium H455</name>
    <dbReference type="NCBI Taxonomy" id="2974818"/>
    <lineage>
        <taxon>Bacteria</taxon>
        <taxon>Pseudomonadati</taxon>
        <taxon>Pseudomonadota</taxon>
        <taxon>Gammaproteobacteria</taxon>
        <taxon>Cellvibrionales</taxon>
        <taxon>Porticoccaceae</taxon>
        <taxon>SAR92 clade</taxon>
    </lineage>
</organism>
<proteinExistence type="predicted"/>
<dbReference type="InterPro" id="IPR050903">
    <property type="entry name" value="Bact_Chemotaxis_MeTrfase"/>
</dbReference>
<dbReference type="SUPFAM" id="SSF53335">
    <property type="entry name" value="S-adenosyl-L-methionine-dependent methyltransferases"/>
    <property type="match status" value="1"/>
</dbReference>
<evidence type="ECO:0000256" key="2">
    <source>
        <dbReference type="ARBA" id="ARBA00012534"/>
    </source>
</evidence>
<sequence>MAIKADQARLQNSEFGYFDIWKTAIEERTGVQISADRERVLGSLLNRRMIELDLLDVDEYLTQALDVTRGAEEWSGLVDSLLVKETSFFRHAPSFDYVAQWVKETVTAPDFAGPLWLWSLGCSTGEEAYSLAITVDRAMRGLGCEAGFGIIGTDISNQAISQARRGIYRGAKMNALDKPTRAAYFDQVGKQLWRIKADLRRRVCFLTSNILADKSPLIGRKMHLIYCQNMLIYFRRWKRRELVNQLTDHLDSRGCLILGLGELANWTPEGLSRVAPRVVQAYTKVETVEQGEAL</sequence>
<evidence type="ECO:0000256" key="4">
    <source>
        <dbReference type="ARBA" id="ARBA00022679"/>
    </source>
</evidence>
<keyword evidence="8" id="KW-1185">Reference proteome</keyword>
<evidence type="ECO:0000259" key="6">
    <source>
        <dbReference type="PROSITE" id="PS50123"/>
    </source>
</evidence>
<dbReference type="Pfam" id="PF01739">
    <property type="entry name" value="CheR"/>
    <property type="match status" value="1"/>
</dbReference>
<feature type="domain" description="CheR-type methyltransferase" evidence="6">
    <location>
        <begin position="18"/>
        <end position="262"/>
    </location>
</feature>
<evidence type="ECO:0000313" key="8">
    <source>
        <dbReference type="Proteomes" id="UP001059934"/>
    </source>
</evidence>
<dbReference type="EC" id="2.1.1.80" evidence="2"/>